<dbReference type="AlphaFoldDB" id="A0A4U5M1N6"/>
<name>A0A4U5M1N6_STECR</name>
<protein>
    <recommendedName>
        <fullName evidence="4">G-protein coupled receptors family 1 profile domain-containing protein</fullName>
    </recommendedName>
</protein>
<dbReference type="Proteomes" id="UP000298663">
    <property type="component" value="Unassembled WGS sequence"/>
</dbReference>
<evidence type="ECO:0008006" key="4">
    <source>
        <dbReference type="Google" id="ProtNLM"/>
    </source>
</evidence>
<keyword evidence="1" id="KW-0472">Membrane</keyword>
<evidence type="ECO:0000313" key="2">
    <source>
        <dbReference type="EMBL" id="TKR62601.1"/>
    </source>
</evidence>
<keyword evidence="3" id="KW-1185">Reference proteome</keyword>
<organism evidence="2 3">
    <name type="scientific">Steinernema carpocapsae</name>
    <name type="common">Entomopathogenic nematode</name>
    <dbReference type="NCBI Taxonomy" id="34508"/>
    <lineage>
        <taxon>Eukaryota</taxon>
        <taxon>Metazoa</taxon>
        <taxon>Ecdysozoa</taxon>
        <taxon>Nematoda</taxon>
        <taxon>Chromadorea</taxon>
        <taxon>Rhabditida</taxon>
        <taxon>Tylenchina</taxon>
        <taxon>Panagrolaimomorpha</taxon>
        <taxon>Strongyloidoidea</taxon>
        <taxon>Steinernematidae</taxon>
        <taxon>Steinernema</taxon>
    </lineage>
</organism>
<reference evidence="2 3" key="1">
    <citation type="journal article" date="2015" name="Genome Biol.">
        <title>Comparative genomics of Steinernema reveals deeply conserved gene regulatory networks.</title>
        <authorList>
            <person name="Dillman A.R."/>
            <person name="Macchietto M."/>
            <person name="Porter C.F."/>
            <person name="Rogers A."/>
            <person name="Williams B."/>
            <person name="Antoshechkin I."/>
            <person name="Lee M.M."/>
            <person name="Goodwin Z."/>
            <person name="Lu X."/>
            <person name="Lewis E.E."/>
            <person name="Goodrich-Blair H."/>
            <person name="Stock S.P."/>
            <person name="Adams B.J."/>
            <person name="Sternberg P.W."/>
            <person name="Mortazavi A."/>
        </authorList>
    </citation>
    <scope>NUCLEOTIDE SEQUENCE [LARGE SCALE GENOMIC DNA]</scope>
    <source>
        <strain evidence="2 3">ALL</strain>
    </source>
</reference>
<accession>A0A4U5M1N6</accession>
<dbReference type="EMBL" id="AZBU02000010">
    <property type="protein sequence ID" value="TKR62601.1"/>
    <property type="molecule type" value="Genomic_DNA"/>
</dbReference>
<comment type="caution">
    <text evidence="2">The sequence shown here is derived from an EMBL/GenBank/DDBJ whole genome shotgun (WGS) entry which is preliminary data.</text>
</comment>
<evidence type="ECO:0000256" key="1">
    <source>
        <dbReference type="SAM" id="Phobius"/>
    </source>
</evidence>
<evidence type="ECO:0000313" key="3">
    <source>
        <dbReference type="Proteomes" id="UP000298663"/>
    </source>
</evidence>
<gene>
    <name evidence="2" type="ORF">L596_026534</name>
</gene>
<keyword evidence="1" id="KW-0812">Transmembrane</keyword>
<feature type="transmembrane region" description="Helical" evidence="1">
    <location>
        <begin position="32"/>
        <end position="55"/>
    </location>
</feature>
<feature type="transmembrane region" description="Helical" evidence="1">
    <location>
        <begin position="9"/>
        <end position="26"/>
    </location>
</feature>
<reference evidence="2 3" key="2">
    <citation type="journal article" date="2019" name="G3 (Bethesda)">
        <title>Hybrid Assembly of the Genome of the Entomopathogenic Nematode Steinernema carpocapsae Identifies the X-Chromosome.</title>
        <authorList>
            <person name="Serra L."/>
            <person name="Macchietto M."/>
            <person name="Macias-Munoz A."/>
            <person name="McGill C.J."/>
            <person name="Rodriguez I.M."/>
            <person name="Rodriguez B."/>
            <person name="Murad R."/>
            <person name="Mortazavi A."/>
        </authorList>
    </citation>
    <scope>NUCLEOTIDE SEQUENCE [LARGE SCALE GENOMIC DNA]</scope>
    <source>
        <strain evidence="2 3">ALL</strain>
    </source>
</reference>
<sequence>MVYIGITDLLFALCHIFTGLMHILRYDLWNLAWFWTLVGAECFKMEACLSFVLALNRLRIMCEINYPAFLHKVSLDNLSLSDQFHRTGAYLFNCLARPDNINSSTYTILRSDRFPKPISAYS</sequence>
<proteinExistence type="predicted"/>
<keyword evidence="1" id="KW-1133">Transmembrane helix</keyword>